<dbReference type="Proteomes" id="UP000027982">
    <property type="component" value="Chromosome"/>
</dbReference>
<dbReference type="AlphaFoldDB" id="A0A068NS55"/>
<organism evidence="1 2">
    <name type="scientific">Fimbriimonas ginsengisoli Gsoil 348</name>
    <dbReference type="NCBI Taxonomy" id="661478"/>
    <lineage>
        <taxon>Bacteria</taxon>
        <taxon>Bacillati</taxon>
        <taxon>Armatimonadota</taxon>
        <taxon>Fimbriimonadia</taxon>
        <taxon>Fimbriimonadales</taxon>
        <taxon>Fimbriimonadaceae</taxon>
        <taxon>Fimbriimonas</taxon>
    </lineage>
</organism>
<proteinExistence type="predicted"/>
<gene>
    <name evidence="1" type="ORF">OP10G_2197</name>
</gene>
<accession>A0A068NS55</accession>
<evidence type="ECO:0000313" key="1">
    <source>
        <dbReference type="EMBL" id="AIE85565.1"/>
    </source>
</evidence>
<dbReference type="HOGENOM" id="CLU_3251848_0_0_0"/>
<reference evidence="1 2" key="1">
    <citation type="journal article" date="2014" name="PLoS ONE">
        <title>The first complete genome sequence of the class fimbriimonadia in the phylum armatimonadetes.</title>
        <authorList>
            <person name="Hu Z.Y."/>
            <person name="Wang Y.Z."/>
            <person name="Im W.T."/>
            <person name="Wang S.Y."/>
            <person name="Zhao G.P."/>
            <person name="Zheng H.J."/>
            <person name="Quan Z.X."/>
        </authorList>
    </citation>
    <scope>NUCLEOTIDE SEQUENCE [LARGE SCALE GENOMIC DNA]</scope>
    <source>
        <strain evidence="1">Gsoil 348</strain>
    </source>
</reference>
<dbReference type="EMBL" id="CP007139">
    <property type="protein sequence ID" value="AIE85565.1"/>
    <property type="molecule type" value="Genomic_DNA"/>
</dbReference>
<dbReference type="STRING" id="661478.OP10G_2197"/>
<name>A0A068NS55_FIMGI</name>
<sequence>MLEILPLLTASFATVILASYLRSKRAPETTATETTNPQTVRC</sequence>
<protein>
    <submittedName>
        <fullName evidence="1">Uncharacterized protein</fullName>
    </submittedName>
</protein>
<keyword evidence="2" id="KW-1185">Reference proteome</keyword>
<dbReference type="KEGG" id="fgi:OP10G_2197"/>
<evidence type="ECO:0000313" key="2">
    <source>
        <dbReference type="Proteomes" id="UP000027982"/>
    </source>
</evidence>